<organism evidence="1 2">
    <name type="scientific">Trifolium subterraneum</name>
    <name type="common">Subterranean clover</name>
    <dbReference type="NCBI Taxonomy" id="3900"/>
    <lineage>
        <taxon>Eukaryota</taxon>
        <taxon>Viridiplantae</taxon>
        <taxon>Streptophyta</taxon>
        <taxon>Embryophyta</taxon>
        <taxon>Tracheophyta</taxon>
        <taxon>Spermatophyta</taxon>
        <taxon>Magnoliopsida</taxon>
        <taxon>eudicotyledons</taxon>
        <taxon>Gunneridae</taxon>
        <taxon>Pentapetalae</taxon>
        <taxon>rosids</taxon>
        <taxon>fabids</taxon>
        <taxon>Fabales</taxon>
        <taxon>Fabaceae</taxon>
        <taxon>Papilionoideae</taxon>
        <taxon>50 kb inversion clade</taxon>
        <taxon>NPAAA clade</taxon>
        <taxon>Hologalegina</taxon>
        <taxon>IRL clade</taxon>
        <taxon>Trifolieae</taxon>
        <taxon>Trifolium</taxon>
    </lineage>
</organism>
<dbReference type="EMBL" id="DF973718">
    <property type="protein sequence ID" value="GAU38496.1"/>
    <property type="molecule type" value="Genomic_DNA"/>
</dbReference>
<evidence type="ECO:0000313" key="2">
    <source>
        <dbReference type="Proteomes" id="UP000242715"/>
    </source>
</evidence>
<name>A0A2Z6N3J5_TRISU</name>
<proteinExistence type="predicted"/>
<accession>A0A2Z6N3J5</accession>
<gene>
    <name evidence="1" type="ORF">TSUD_204700</name>
</gene>
<reference evidence="2" key="1">
    <citation type="journal article" date="2017" name="Front. Plant Sci.">
        <title>Climate Clever Clovers: New Paradigm to Reduce the Environmental Footprint of Ruminants by Breeding Low Methanogenic Forages Utilizing Haplotype Variation.</title>
        <authorList>
            <person name="Kaur P."/>
            <person name="Appels R."/>
            <person name="Bayer P.E."/>
            <person name="Keeble-Gagnere G."/>
            <person name="Wang J."/>
            <person name="Hirakawa H."/>
            <person name="Shirasawa K."/>
            <person name="Vercoe P."/>
            <person name="Stefanova K."/>
            <person name="Durmic Z."/>
            <person name="Nichols P."/>
            <person name="Revell C."/>
            <person name="Isobe S.N."/>
            <person name="Edwards D."/>
            <person name="Erskine W."/>
        </authorList>
    </citation>
    <scope>NUCLEOTIDE SEQUENCE [LARGE SCALE GENOMIC DNA]</scope>
    <source>
        <strain evidence="2">cv. Daliak</strain>
    </source>
</reference>
<protein>
    <submittedName>
        <fullName evidence="1">Uncharacterized protein</fullName>
    </submittedName>
</protein>
<keyword evidence="2" id="KW-1185">Reference proteome</keyword>
<dbReference type="Proteomes" id="UP000242715">
    <property type="component" value="Unassembled WGS sequence"/>
</dbReference>
<evidence type="ECO:0000313" key="1">
    <source>
        <dbReference type="EMBL" id="GAU38496.1"/>
    </source>
</evidence>
<sequence length="70" mass="8302">MTDRRGTNKQRKAAVLGRNKVRVYENVHKKNEVHNEKALALHICYDEEFYSVVNTMKECYMDKPQAPYIQ</sequence>
<dbReference type="AlphaFoldDB" id="A0A2Z6N3J5"/>